<dbReference type="Pfam" id="PF01532">
    <property type="entry name" value="Glyco_hydro_47"/>
    <property type="match status" value="1"/>
</dbReference>
<organism evidence="11 12">
    <name type="scientific">Basidiobolus ranarum</name>
    <dbReference type="NCBI Taxonomy" id="34480"/>
    <lineage>
        <taxon>Eukaryota</taxon>
        <taxon>Fungi</taxon>
        <taxon>Fungi incertae sedis</taxon>
        <taxon>Zoopagomycota</taxon>
        <taxon>Entomophthoromycotina</taxon>
        <taxon>Basidiobolomycetes</taxon>
        <taxon>Basidiobolales</taxon>
        <taxon>Basidiobolaceae</taxon>
        <taxon>Basidiobolus</taxon>
    </lineage>
</organism>
<evidence type="ECO:0000256" key="6">
    <source>
        <dbReference type="ARBA" id="ARBA00022837"/>
    </source>
</evidence>
<evidence type="ECO:0000256" key="3">
    <source>
        <dbReference type="ARBA" id="ARBA00007658"/>
    </source>
</evidence>
<proteinExistence type="inferred from homology"/>
<sequence>MTFSHGTVVPFFDTTSRYIGGLLGAYELMQDAIMLEKATDLGNLLAQAFESPSGIPYSSLNFISGVATTTARTEGSLLGEIGGVQMEFRRLAQVTGKRLFLEKSQQIIDMLDQSTTKIPGLYPQYIDPDSGEFKSQIISLEKKGHRFYETLLKQYLFSVNTLEQYRTMYEQSVDSIQKHLIYRDSQKRTFLTSLDEDGKMTQTMNHEACAVPGMLALGAHSLERPGDLSLAKELMQTCIDMTAATSTGLPPSRIAWANKHQYDALTSSRKNEIRNHGFYVLEKDYQLWSGKSEPE</sequence>
<comment type="similarity">
    <text evidence="3 10">Belongs to the glycosyl hydrolase 47 family.</text>
</comment>
<evidence type="ECO:0000256" key="9">
    <source>
        <dbReference type="ARBA" id="ARBA00048605"/>
    </source>
</evidence>
<name>A0ABR2WJD6_9FUNG</name>
<evidence type="ECO:0000256" key="1">
    <source>
        <dbReference type="ARBA" id="ARBA00001913"/>
    </source>
</evidence>
<dbReference type="PANTHER" id="PTHR11742:SF55">
    <property type="entry name" value="ENDOPLASMIC RETICULUM MANNOSYL-OLIGOSACCHARIDE 1,2-ALPHA-MANNOSIDASE"/>
    <property type="match status" value="1"/>
</dbReference>
<reference evidence="11 12" key="1">
    <citation type="submission" date="2023-04" db="EMBL/GenBank/DDBJ databases">
        <title>Genome of Basidiobolus ranarum AG-B5.</title>
        <authorList>
            <person name="Stajich J.E."/>
            <person name="Carter-House D."/>
            <person name="Gryganskyi A."/>
        </authorList>
    </citation>
    <scope>NUCLEOTIDE SEQUENCE [LARGE SCALE GENOMIC DNA]</scope>
    <source>
        <strain evidence="11 12">AG-B5</strain>
    </source>
</reference>
<evidence type="ECO:0000256" key="2">
    <source>
        <dbReference type="ARBA" id="ARBA00004922"/>
    </source>
</evidence>
<evidence type="ECO:0000313" key="12">
    <source>
        <dbReference type="Proteomes" id="UP001479436"/>
    </source>
</evidence>
<dbReference type="EC" id="3.2.1.-" evidence="10"/>
<gene>
    <name evidence="11" type="ORF">K7432_013323</name>
</gene>
<dbReference type="Proteomes" id="UP001479436">
    <property type="component" value="Unassembled WGS sequence"/>
</dbReference>
<evidence type="ECO:0000256" key="4">
    <source>
        <dbReference type="ARBA" id="ARBA00022723"/>
    </source>
</evidence>
<evidence type="ECO:0000256" key="7">
    <source>
        <dbReference type="ARBA" id="ARBA00023157"/>
    </source>
</evidence>
<comment type="caution">
    <text evidence="11">The sequence shown here is derived from an EMBL/GenBank/DDBJ whole genome shotgun (WGS) entry which is preliminary data.</text>
</comment>
<comment type="cofactor">
    <cofactor evidence="1">
        <name>Ca(2+)</name>
        <dbReference type="ChEBI" id="CHEBI:29108"/>
    </cofactor>
</comment>
<keyword evidence="5 10" id="KW-0378">Hydrolase</keyword>
<keyword evidence="4" id="KW-0479">Metal-binding</keyword>
<keyword evidence="6" id="KW-0106">Calcium</keyword>
<dbReference type="SUPFAM" id="SSF48225">
    <property type="entry name" value="Seven-hairpin glycosidases"/>
    <property type="match status" value="1"/>
</dbReference>
<dbReference type="PRINTS" id="PR00747">
    <property type="entry name" value="GLYHDRLASE47"/>
</dbReference>
<dbReference type="PANTHER" id="PTHR11742">
    <property type="entry name" value="MANNOSYL-OLIGOSACCHARIDE ALPHA-1,2-MANNOSIDASE-RELATED"/>
    <property type="match status" value="1"/>
</dbReference>
<accession>A0ABR2WJD6</accession>
<dbReference type="InterPro" id="IPR036026">
    <property type="entry name" value="Seven-hairpin_glycosidases"/>
</dbReference>
<evidence type="ECO:0000256" key="8">
    <source>
        <dbReference type="ARBA" id="ARBA00047669"/>
    </source>
</evidence>
<dbReference type="EMBL" id="JASJQH010001293">
    <property type="protein sequence ID" value="KAK9761634.1"/>
    <property type="molecule type" value="Genomic_DNA"/>
</dbReference>
<dbReference type="InterPro" id="IPR050749">
    <property type="entry name" value="Glycosyl_Hydrolase_47"/>
</dbReference>
<evidence type="ECO:0000256" key="5">
    <source>
        <dbReference type="ARBA" id="ARBA00022801"/>
    </source>
</evidence>
<dbReference type="InterPro" id="IPR001382">
    <property type="entry name" value="Glyco_hydro_47"/>
</dbReference>
<comment type="catalytic activity">
    <reaction evidence="9">
        <text>N(4)-(alpha-D-Man-(1-&gt;2)-alpha-D-Man-(1-&gt;2)-alpha-D-Man-(1-&gt;3)-[alpha-D-Man-(1-&gt;2)-alpha-D-Man-(1-&gt;3)-[alpha-D-Man-(1-&gt;2)-alpha-D-Man-(1-&gt;6)]-alpha-D-Man-(1-&gt;6)]-beta-D-Man-(1-&gt;4)-beta-D-GlcNAc-(1-&gt;4)-beta-D-GlcNAc)-L-asparaginyl-[protein] (N-glucan mannose isomer 9A1,2,3B1,2,3) + 4 H2O = N(4)-(alpha-D-Man-(1-&gt;3)-[alpha-D-Man-(1-&gt;3)-[alpha-D-Man-(1-&gt;6)]-alpha-D-Man-(1-&gt;6)]-beta-D-Man-(1-&gt;4)-beta-D-GlcNAc-(1-&gt;4)-beta-D-GlcNAc)-L-asparaginyl-[protein] (N-glucan mannose isomer 5A1,2) + 4 beta-D-mannose</text>
        <dbReference type="Rhea" id="RHEA:56008"/>
        <dbReference type="Rhea" id="RHEA-COMP:14356"/>
        <dbReference type="Rhea" id="RHEA-COMP:14367"/>
        <dbReference type="ChEBI" id="CHEBI:15377"/>
        <dbReference type="ChEBI" id="CHEBI:28563"/>
        <dbReference type="ChEBI" id="CHEBI:59087"/>
        <dbReference type="ChEBI" id="CHEBI:139493"/>
        <dbReference type="EC" id="3.2.1.113"/>
    </reaction>
</comment>
<comment type="pathway">
    <text evidence="2">Protein modification; protein glycosylation.</text>
</comment>
<evidence type="ECO:0000256" key="10">
    <source>
        <dbReference type="RuleBase" id="RU361193"/>
    </source>
</evidence>
<evidence type="ECO:0000313" key="11">
    <source>
        <dbReference type="EMBL" id="KAK9761634.1"/>
    </source>
</evidence>
<keyword evidence="12" id="KW-1185">Reference proteome</keyword>
<keyword evidence="10" id="KW-0326">Glycosidase</keyword>
<protein>
    <recommendedName>
        <fullName evidence="10">alpha-1,2-Mannosidase</fullName>
        <ecNumber evidence="10">3.2.1.-</ecNumber>
    </recommendedName>
</protein>
<dbReference type="InterPro" id="IPR012341">
    <property type="entry name" value="6hp_glycosidase-like_sf"/>
</dbReference>
<comment type="catalytic activity">
    <reaction evidence="8">
        <text>N(4)-(alpha-D-Man-(1-&gt;2)-alpha-D-Man-(1-&gt;2)-alpha-D-Man-(1-&gt;3)-[alpha-D-Man-(1-&gt;3)-[alpha-D-Man-(1-&gt;2)-alpha-D-Man-(1-&gt;6)]-alpha-D-Man-(1-&gt;6)]-beta-D-Man-(1-&gt;4)-beta-D-GlcNAc-(1-&gt;4)-beta-D-GlcNAc)-L-asparaginyl-[protein] (N-glucan mannose isomer 8A1,2,3B1,3) + 3 H2O = N(4)-(alpha-D-Man-(1-&gt;3)-[alpha-D-Man-(1-&gt;3)-[alpha-D-Man-(1-&gt;6)]-alpha-D-Man-(1-&gt;6)]-beta-D-Man-(1-&gt;4)-beta-D-GlcNAc-(1-&gt;4)-beta-D-GlcNAc)-L-asparaginyl-[protein] (N-glucan mannose isomer 5A1,2) + 3 beta-D-mannose</text>
        <dbReference type="Rhea" id="RHEA:56028"/>
        <dbReference type="Rhea" id="RHEA-COMP:14358"/>
        <dbReference type="Rhea" id="RHEA-COMP:14367"/>
        <dbReference type="ChEBI" id="CHEBI:15377"/>
        <dbReference type="ChEBI" id="CHEBI:28563"/>
        <dbReference type="ChEBI" id="CHEBI:59087"/>
        <dbReference type="ChEBI" id="CHEBI:60628"/>
        <dbReference type="EC" id="3.2.1.113"/>
    </reaction>
</comment>
<keyword evidence="7" id="KW-1015">Disulfide bond</keyword>
<dbReference type="Gene3D" id="1.50.10.10">
    <property type="match status" value="1"/>
</dbReference>